<dbReference type="RefSeq" id="WP_117314361.1">
    <property type="nucleotide sequence ID" value="NZ_QQSW01000001.1"/>
</dbReference>
<dbReference type="Proteomes" id="UP000294980">
    <property type="component" value="Unassembled WGS sequence"/>
</dbReference>
<dbReference type="GO" id="GO:0009231">
    <property type="term" value="P:riboflavin biosynthetic process"/>
    <property type="evidence" value="ECO:0007669"/>
    <property type="project" value="TreeGrafter"/>
</dbReference>
<evidence type="ECO:0000313" key="6">
    <source>
        <dbReference type="EMBL" id="TCO77551.1"/>
    </source>
</evidence>
<keyword evidence="4" id="KW-0862">Zinc</keyword>
<keyword evidence="7" id="KW-1185">Reference proteome</keyword>
<name>A0A4R2KT40_9GAMM</name>
<comment type="cofactor">
    <cofactor evidence="1">
        <name>Zn(2+)</name>
        <dbReference type="ChEBI" id="CHEBI:29105"/>
    </cofactor>
</comment>
<keyword evidence="2" id="KW-0479">Metal-binding</keyword>
<dbReference type="Pfam" id="PF02633">
    <property type="entry name" value="Creatininase"/>
    <property type="match status" value="1"/>
</dbReference>
<protein>
    <submittedName>
        <fullName evidence="6">Creatinine amidohydrolase</fullName>
    </submittedName>
</protein>
<dbReference type="PANTHER" id="PTHR35005">
    <property type="entry name" value="3-DEHYDRO-SCYLLO-INOSOSE HYDROLASE"/>
    <property type="match status" value="1"/>
</dbReference>
<dbReference type="InterPro" id="IPR003785">
    <property type="entry name" value="Creatininase/forma_Hydrolase"/>
</dbReference>
<dbReference type="AlphaFoldDB" id="A0A4R2KT40"/>
<sequence>MQLALSTWCDVEDYLRSSKALVVPIGSMEQHGPTGLIGTDALCPEIIARRAGERDNFLVGPTFNVGCAQHHLGFPGTITLRPSTMIAALEDWCASLSRHGFRRIYFLNGHGGNTATLHAAFAEIYARRSLNPAAPEESALTLRARNWWELPAVMETCRQLHPSNDGMHATASEIAVTWAAYPEQKRTRKLQPKVAPVNTFTDANHYRENFPDGRIGSDPSQATAANGEKIIAAAVDALITDFRRFESS</sequence>
<dbReference type="PANTHER" id="PTHR35005:SF1">
    <property type="entry name" value="2-AMINO-5-FORMYLAMINO-6-RIBOSYLAMINOPYRIMIDIN-4(3H)-ONE 5'-MONOPHOSPHATE DEFORMYLASE"/>
    <property type="match status" value="1"/>
</dbReference>
<evidence type="ECO:0000313" key="7">
    <source>
        <dbReference type="Proteomes" id="UP000294980"/>
    </source>
</evidence>
<evidence type="ECO:0000256" key="2">
    <source>
        <dbReference type="ARBA" id="ARBA00022723"/>
    </source>
</evidence>
<comment type="caution">
    <text evidence="6">The sequence shown here is derived from an EMBL/GenBank/DDBJ whole genome shotgun (WGS) entry which is preliminary data.</text>
</comment>
<dbReference type="InterPro" id="IPR024087">
    <property type="entry name" value="Creatininase-like_sf"/>
</dbReference>
<proteinExistence type="inferred from homology"/>
<accession>A0A4R2KT40</accession>
<comment type="similarity">
    <text evidence="5">Belongs to the creatininase superfamily.</text>
</comment>
<dbReference type="OrthoDB" id="9801445at2"/>
<gene>
    <name evidence="6" type="ORF">EV688_1028</name>
</gene>
<organism evidence="6 7">
    <name type="scientific">Chromatocurvus halotolerans</name>
    <dbReference type="NCBI Taxonomy" id="1132028"/>
    <lineage>
        <taxon>Bacteria</taxon>
        <taxon>Pseudomonadati</taxon>
        <taxon>Pseudomonadota</taxon>
        <taxon>Gammaproteobacteria</taxon>
        <taxon>Cellvibrionales</taxon>
        <taxon>Halieaceae</taxon>
        <taxon>Chromatocurvus</taxon>
    </lineage>
</organism>
<evidence type="ECO:0000256" key="4">
    <source>
        <dbReference type="ARBA" id="ARBA00022833"/>
    </source>
</evidence>
<keyword evidence="3 6" id="KW-0378">Hydrolase</keyword>
<dbReference type="SUPFAM" id="SSF102215">
    <property type="entry name" value="Creatininase"/>
    <property type="match status" value="1"/>
</dbReference>
<dbReference type="Gene3D" id="3.40.50.10310">
    <property type="entry name" value="Creatininase"/>
    <property type="match status" value="1"/>
</dbReference>
<dbReference type="EMBL" id="SLWX01000002">
    <property type="protein sequence ID" value="TCO77551.1"/>
    <property type="molecule type" value="Genomic_DNA"/>
</dbReference>
<evidence type="ECO:0000256" key="5">
    <source>
        <dbReference type="ARBA" id="ARBA00024029"/>
    </source>
</evidence>
<evidence type="ECO:0000256" key="3">
    <source>
        <dbReference type="ARBA" id="ARBA00022801"/>
    </source>
</evidence>
<evidence type="ECO:0000256" key="1">
    <source>
        <dbReference type="ARBA" id="ARBA00001947"/>
    </source>
</evidence>
<reference evidence="6 7" key="1">
    <citation type="submission" date="2019-03" db="EMBL/GenBank/DDBJ databases">
        <title>Genomic Encyclopedia of Type Strains, Phase IV (KMG-IV): sequencing the most valuable type-strain genomes for metagenomic binning, comparative biology and taxonomic classification.</title>
        <authorList>
            <person name="Goeker M."/>
        </authorList>
    </citation>
    <scope>NUCLEOTIDE SEQUENCE [LARGE SCALE GENOMIC DNA]</scope>
    <source>
        <strain evidence="6 7">DSM 23344</strain>
    </source>
</reference>
<dbReference type="GO" id="GO:0016811">
    <property type="term" value="F:hydrolase activity, acting on carbon-nitrogen (but not peptide) bonds, in linear amides"/>
    <property type="evidence" value="ECO:0007669"/>
    <property type="project" value="TreeGrafter"/>
</dbReference>
<dbReference type="GO" id="GO:0046872">
    <property type="term" value="F:metal ion binding"/>
    <property type="evidence" value="ECO:0007669"/>
    <property type="project" value="UniProtKB-KW"/>
</dbReference>